<dbReference type="Proteomes" id="UP000053226">
    <property type="component" value="Unassembled WGS sequence"/>
</dbReference>
<keyword evidence="2" id="KW-1185">Reference proteome</keyword>
<dbReference type="RefSeq" id="WP_053908584.1">
    <property type="nucleotide sequence ID" value="NZ_CAWMUS010000019.1"/>
</dbReference>
<gene>
    <name evidence="1" type="ORF">M992_2126</name>
</gene>
<sequence>MDHFVINFIVGMKIRDYLNSRHYQRDMLESAASAAEIYRYNKAAAIYLSQKNRFTWEDLVKNGNKPRDLIIDIVTTFCPANGEQAMKILGAITHSLIGVMKDNPLFINQVHAKIHKQTNWWYI</sequence>
<evidence type="ECO:0000313" key="1">
    <source>
        <dbReference type="EMBL" id="KPD02414.1"/>
    </source>
</evidence>
<dbReference type="AlphaFoldDB" id="A0A0N0Z857"/>
<protein>
    <submittedName>
        <fullName evidence="1">Uncharacterized protein</fullName>
    </submittedName>
</protein>
<evidence type="ECO:0000313" key="2">
    <source>
        <dbReference type="Proteomes" id="UP000053226"/>
    </source>
</evidence>
<proteinExistence type="predicted"/>
<dbReference type="EMBL" id="LGAA01000019">
    <property type="protein sequence ID" value="KPD02414.1"/>
    <property type="molecule type" value="Genomic_DNA"/>
</dbReference>
<name>A0A0N0Z857_9GAMM</name>
<dbReference type="OrthoDB" id="6454958at2"/>
<reference evidence="1 2" key="1">
    <citation type="submission" date="2015-07" db="EMBL/GenBank/DDBJ databases">
        <title>ATOL: Assembling a taxonomically balanced genome-scale reconstruction of the evolutionary history of the Enterobacteriaceae.</title>
        <authorList>
            <person name="Plunkett G.III."/>
            <person name="Neeno-Eckwall E.C."/>
            <person name="Glasner J.D."/>
            <person name="Perna N.T."/>
        </authorList>
    </citation>
    <scope>NUCLEOTIDE SEQUENCE [LARGE SCALE GENOMIC DNA]</scope>
    <source>
        <strain evidence="1 2">ATCC 35017</strain>
    </source>
</reference>
<organism evidence="1 2">
    <name type="scientific">Moellerella wisconsensis ATCC 35017</name>
    <dbReference type="NCBI Taxonomy" id="1354267"/>
    <lineage>
        <taxon>Bacteria</taxon>
        <taxon>Pseudomonadati</taxon>
        <taxon>Pseudomonadota</taxon>
        <taxon>Gammaproteobacteria</taxon>
        <taxon>Enterobacterales</taxon>
        <taxon>Morganellaceae</taxon>
        <taxon>Moellerella</taxon>
    </lineage>
</organism>
<comment type="caution">
    <text evidence="1">The sequence shown here is derived from an EMBL/GenBank/DDBJ whole genome shotgun (WGS) entry which is preliminary data.</text>
</comment>
<accession>A0A0N0Z857</accession>